<sequence>MADGRQPDEHWTSNGQENGENGYSSYSYRENGYHGGAAAGTTADDSANLPPSPPPSPSAEQTGPVGQAQPEESTSNAPAITEDEQESEKSASDKPSLPLVEEKDHCDVPSSEQAQEARDEPLEESVPAENLSNPGVVDKMETTKQNQSGDLKTEIKEPARTAVVPLKVDQEEKDKASQGQEATLDVYVKDIEESKNYFETSAKSPDDVLPQSYYEFSPTDTTKVSENIEAFGTEEKQEKSETSPGETSVKQTSLSFSTNVGSSLEEKVTEKESKTSESLCSVSGSFNVGEVSPITPIVESQLSSFTPEVSITPSSNISPKHVPTKTQASFEKDSSSFTQPGSLSNMLDLAGALPQSLSPRTGVDYMRRKSVPANVAVLSGSSLVEFSLADVTSKSAAGKQQLEELGYCVFSEYSAPMPSPADIPNPGDSPHQRFPSLEAEVEEEAQKQIQADRKVIVPEIYQKTMLDKTDSPKKTLILERAVTSGIKPDRLRIPMTTSKDRLTEFRLETGLPGDIKIQPIPEVDIEKDPSREASPIPPDNSFTFTPMEIGSKSPLTPSTPKSPTESAFEAQFTGDKGTAHDIPEDNSGRSDDETRNLEKDVDKPDSSLEDVQGKDDGEVNTAGLASSQLLQEISDEKDKMFLKLLANQDKLNSVPQLIFENASDEKDIQLGEAPKSQMSSPCHYHTPSTSR</sequence>
<feature type="compositionally biased region" description="Polar residues" evidence="1">
    <location>
        <begin position="242"/>
        <end position="261"/>
    </location>
</feature>
<dbReference type="AlphaFoldDB" id="A0A834BQ72"/>
<feature type="compositionally biased region" description="Polar residues" evidence="1">
    <location>
        <begin position="676"/>
        <end position="691"/>
    </location>
</feature>
<feature type="compositionally biased region" description="Basic and acidic residues" evidence="1">
    <location>
        <begin position="1"/>
        <end position="11"/>
    </location>
</feature>
<gene>
    <name evidence="3" type="ORF">FQA47_012432</name>
</gene>
<feature type="region of interest" description="Disordered" evidence="1">
    <location>
        <begin position="201"/>
        <end position="276"/>
    </location>
</feature>
<organism evidence="3 4">
    <name type="scientific">Oryzias melastigma</name>
    <name type="common">Marine medaka</name>
    <dbReference type="NCBI Taxonomy" id="30732"/>
    <lineage>
        <taxon>Eukaryota</taxon>
        <taxon>Metazoa</taxon>
        <taxon>Chordata</taxon>
        <taxon>Craniata</taxon>
        <taxon>Vertebrata</taxon>
        <taxon>Euteleostomi</taxon>
        <taxon>Actinopterygii</taxon>
        <taxon>Neopterygii</taxon>
        <taxon>Teleostei</taxon>
        <taxon>Neoteleostei</taxon>
        <taxon>Acanthomorphata</taxon>
        <taxon>Ovalentaria</taxon>
        <taxon>Atherinomorphae</taxon>
        <taxon>Beloniformes</taxon>
        <taxon>Adrianichthyidae</taxon>
        <taxon>Oryziinae</taxon>
        <taxon>Oryzias</taxon>
    </lineage>
</organism>
<feature type="compositionally biased region" description="Polar residues" evidence="1">
    <location>
        <begin position="12"/>
        <end position="28"/>
    </location>
</feature>
<evidence type="ECO:0000259" key="2">
    <source>
        <dbReference type="Pfam" id="PF08377"/>
    </source>
</evidence>
<evidence type="ECO:0000313" key="4">
    <source>
        <dbReference type="Proteomes" id="UP000646548"/>
    </source>
</evidence>
<feature type="compositionally biased region" description="Basic and acidic residues" evidence="1">
    <location>
        <begin position="577"/>
        <end position="617"/>
    </location>
</feature>
<reference evidence="3" key="1">
    <citation type="journal article" name="BMC Genomics">
        <title>Long-read sequencing and de novo genome assembly of marine medaka (Oryzias melastigma).</title>
        <authorList>
            <person name="Liang P."/>
            <person name="Saqib H.S.A."/>
            <person name="Ni X."/>
            <person name="Shen Y."/>
        </authorList>
    </citation>
    <scope>NUCLEOTIDE SEQUENCE</scope>
    <source>
        <strain evidence="3">Bigg-433</strain>
    </source>
</reference>
<dbReference type="Pfam" id="PF08377">
    <property type="entry name" value="MAP2_projctn"/>
    <property type="match status" value="1"/>
</dbReference>
<feature type="region of interest" description="Disordered" evidence="1">
    <location>
        <begin position="1"/>
        <end position="181"/>
    </location>
</feature>
<feature type="domain" description="MAP2/Tau projection" evidence="2">
    <location>
        <begin position="342"/>
        <end position="421"/>
    </location>
</feature>
<protein>
    <submittedName>
        <fullName evidence="3">Microtubule-associated protein 2</fullName>
    </submittedName>
</protein>
<feature type="region of interest" description="Disordered" evidence="1">
    <location>
        <begin position="508"/>
        <end position="623"/>
    </location>
</feature>
<feature type="compositionally biased region" description="Low complexity" evidence="1">
    <location>
        <begin position="551"/>
        <end position="564"/>
    </location>
</feature>
<accession>A0A834BQ72</accession>
<feature type="compositionally biased region" description="Basic and acidic residues" evidence="1">
    <location>
        <begin position="264"/>
        <end position="275"/>
    </location>
</feature>
<dbReference type="InterPro" id="IPR013588">
    <property type="entry name" value="MAP2_projctn"/>
</dbReference>
<feature type="region of interest" description="Disordered" evidence="1">
    <location>
        <begin position="308"/>
        <end position="343"/>
    </location>
</feature>
<name>A0A834BQ72_ORYME</name>
<evidence type="ECO:0000313" key="3">
    <source>
        <dbReference type="EMBL" id="KAF6715197.1"/>
    </source>
</evidence>
<proteinExistence type="predicted"/>
<evidence type="ECO:0000256" key="1">
    <source>
        <dbReference type="SAM" id="MobiDB-lite"/>
    </source>
</evidence>
<comment type="caution">
    <text evidence="3">The sequence shown here is derived from an EMBL/GenBank/DDBJ whole genome shotgun (WGS) entry which is preliminary data.</text>
</comment>
<dbReference type="EMBL" id="WKFB01001146">
    <property type="protein sequence ID" value="KAF6715197.1"/>
    <property type="molecule type" value="Genomic_DNA"/>
</dbReference>
<dbReference type="Proteomes" id="UP000646548">
    <property type="component" value="Unassembled WGS sequence"/>
</dbReference>
<feature type="region of interest" description="Disordered" evidence="1">
    <location>
        <begin position="668"/>
        <end position="691"/>
    </location>
</feature>